<gene>
    <name evidence="2" type="ORF">JI751_08180</name>
</gene>
<proteinExistence type="predicted"/>
<keyword evidence="1" id="KW-0472">Membrane</keyword>
<dbReference type="Proteomes" id="UP000636918">
    <property type="component" value="Unassembled WGS sequence"/>
</dbReference>
<evidence type="ECO:0008006" key="4">
    <source>
        <dbReference type="Google" id="ProtNLM"/>
    </source>
</evidence>
<reference evidence="2 3" key="1">
    <citation type="submission" date="2021-01" db="EMBL/GenBank/DDBJ databases">
        <title>Genome seq and assembly of Nocardiodes sp. G10.</title>
        <authorList>
            <person name="Chhetri G."/>
        </authorList>
    </citation>
    <scope>NUCLEOTIDE SEQUENCE [LARGE SCALE GENOMIC DNA]</scope>
    <source>
        <strain evidence="2 3">G10</strain>
    </source>
</reference>
<feature type="transmembrane region" description="Helical" evidence="1">
    <location>
        <begin position="208"/>
        <end position="226"/>
    </location>
</feature>
<dbReference type="RefSeq" id="WP_201935376.1">
    <property type="nucleotide sequence ID" value="NZ_JAERSG010000002.1"/>
</dbReference>
<feature type="transmembrane region" description="Helical" evidence="1">
    <location>
        <begin position="181"/>
        <end position="201"/>
    </location>
</feature>
<keyword evidence="1" id="KW-0812">Transmembrane</keyword>
<sequence>MWTTVGYAAGASLPLLAGAIVGVRWQPPQRLVASVLAFAAGALIVSASFELFEPAYEGGGAWRAGLSFAAGALVFVVADTWLDRRTSGSAAGLALLAGVTLDGIPENTALGVSLNSTASVALLVAVFVSNFPEALAGARSMLDRDRSPRFVIGVWGAATVLLGGAVFAGRYLFVGADPSTLAYPLAFAGGAVLASVIDTLAPEAFGDGGPAIALASAAGFVTGFLLSL</sequence>
<keyword evidence="1" id="KW-1133">Transmembrane helix</keyword>
<protein>
    <recommendedName>
        <fullName evidence="4">ZIP family metal transporter</fullName>
    </recommendedName>
</protein>
<dbReference type="EMBL" id="JAERSG010000002">
    <property type="protein sequence ID" value="MBL0747583.1"/>
    <property type="molecule type" value="Genomic_DNA"/>
</dbReference>
<comment type="caution">
    <text evidence="2">The sequence shown here is derived from an EMBL/GenBank/DDBJ whole genome shotgun (WGS) entry which is preliminary data.</text>
</comment>
<feature type="transmembrane region" description="Helical" evidence="1">
    <location>
        <begin position="6"/>
        <end position="24"/>
    </location>
</feature>
<name>A0ABS1L838_9ACTN</name>
<feature type="transmembrane region" description="Helical" evidence="1">
    <location>
        <begin position="117"/>
        <end position="138"/>
    </location>
</feature>
<evidence type="ECO:0000313" key="3">
    <source>
        <dbReference type="Proteomes" id="UP000636918"/>
    </source>
</evidence>
<feature type="transmembrane region" description="Helical" evidence="1">
    <location>
        <begin position="61"/>
        <end position="82"/>
    </location>
</feature>
<organism evidence="2 3">
    <name type="scientific">Nocardioides baculatus</name>
    <dbReference type="NCBI Taxonomy" id="2801337"/>
    <lineage>
        <taxon>Bacteria</taxon>
        <taxon>Bacillati</taxon>
        <taxon>Actinomycetota</taxon>
        <taxon>Actinomycetes</taxon>
        <taxon>Propionibacteriales</taxon>
        <taxon>Nocardioidaceae</taxon>
        <taxon>Nocardioides</taxon>
    </lineage>
</organism>
<evidence type="ECO:0000256" key="1">
    <source>
        <dbReference type="SAM" id="Phobius"/>
    </source>
</evidence>
<accession>A0ABS1L838</accession>
<evidence type="ECO:0000313" key="2">
    <source>
        <dbReference type="EMBL" id="MBL0747583.1"/>
    </source>
</evidence>
<feature type="transmembrane region" description="Helical" evidence="1">
    <location>
        <begin position="150"/>
        <end position="169"/>
    </location>
</feature>
<feature type="transmembrane region" description="Helical" evidence="1">
    <location>
        <begin position="31"/>
        <end position="49"/>
    </location>
</feature>
<keyword evidence="3" id="KW-1185">Reference proteome</keyword>